<evidence type="ECO:0000313" key="3">
    <source>
        <dbReference type="EMBL" id="KAJ8100660.1"/>
    </source>
</evidence>
<evidence type="ECO:0000259" key="2">
    <source>
        <dbReference type="Pfam" id="PF05551"/>
    </source>
</evidence>
<evidence type="ECO:0000313" key="4">
    <source>
        <dbReference type="Proteomes" id="UP001217417"/>
    </source>
</evidence>
<dbReference type="Proteomes" id="UP001217417">
    <property type="component" value="Unassembled WGS sequence"/>
</dbReference>
<dbReference type="InterPro" id="IPR044925">
    <property type="entry name" value="His-Me_finger_sf"/>
</dbReference>
<name>A0AAD7VTZ0_9ASCO</name>
<dbReference type="InterPro" id="IPR044930">
    <property type="entry name" value="Homing_endonuclease_His-Me"/>
</dbReference>
<dbReference type="GeneID" id="80882794"/>
<protein>
    <recommendedName>
        <fullName evidence="2">Zinc-binding loop region of homing endonuclease domain-containing protein</fullName>
    </recommendedName>
</protein>
<dbReference type="SUPFAM" id="SSF54060">
    <property type="entry name" value="His-Me finger endonucleases"/>
    <property type="match status" value="1"/>
</dbReference>
<dbReference type="AlphaFoldDB" id="A0AAD7VTZ0"/>
<accession>A0AAD7VTZ0</accession>
<keyword evidence="4" id="KW-1185">Reference proteome</keyword>
<proteinExistence type="predicted"/>
<gene>
    <name evidence="3" type="ORF">POJ06DRAFT_253352</name>
</gene>
<organism evidence="3 4">
    <name type="scientific">Lipomyces tetrasporus</name>
    <dbReference type="NCBI Taxonomy" id="54092"/>
    <lineage>
        <taxon>Eukaryota</taxon>
        <taxon>Fungi</taxon>
        <taxon>Dikarya</taxon>
        <taxon>Ascomycota</taxon>
        <taxon>Saccharomycotina</taxon>
        <taxon>Lipomycetes</taxon>
        <taxon>Lipomycetales</taxon>
        <taxon>Lipomycetaceae</taxon>
        <taxon>Lipomyces</taxon>
    </lineage>
</organism>
<feature type="domain" description="Zinc-binding loop region of homing endonuclease" evidence="2">
    <location>
        <begin position="112"/>
        <end position="200"/>
    </location>
</feature>
<sequence length="218" mass="24618">MTRQWIESRIAPQPSPMLPLHDQQNTSGGIDHPLTRIDKQRWIKSFERLRDGYSSRHHGQSLPPAVITAIGWQLAQKKGGHERDTFQSDLLLFLPVIPGRTSPRKLIRDGFQWAHRVVCYLTKSEVDVYNLLCRGYEASHLCHQPACINPDHLAVETMAANKSRKICSGKVNVKMSVNGRDYLLKTEEYPHSPPCVIRLESRAAIELRADGSVGDTCS</sequence>
<feature type="region of interest" description="Disordered" evidence="1">
    <location>
        <begin position="12"/>
        <end position="31"/>
    </location>
</feature>
<feature type="non-terminal residue" evidence="3">
    <location>
        <position position="1"/>
    </location>
</feature>
<dbReference type="Gene3D" id="3.90.75.10">
    <property type="entry name" value="Homing Intron 3 (I-ppo) Encoded Endonuclease, Chain A"/>
    <property type="match status" value="1"/>
</dbReference>
<dbReference type="GO" id="GO:0004519">
    <property type="term" value="F:endonuclease activity"/>
    <property type="evidence" value="ECO:0007669"/>
    <property type="project" value="InterPro"/>
</dbReference>
<evidence type="ECO:0000256" key="1">
    <source>
        <dbReference type="SAM" id="MobiDB-lite"/>
    </source>
</evidence>
<reference evidence="3" key="1">
    <citation type="submission" date="2023-03" db="EMBL/GenBank/DDBJ databases">
        <title>Near-Complete genome sequence of Lipomyces tetrasporous NRRL Y-64009, an oleaginous yeast capable of growing on lignocellulosic hydrolysates.</title>
        <authorList>
            <consortium name="Lawrence Berkeley National Laboratory"/>
            <person name="Jagtap S.S."/>
            <person name="Liu J.-J."/>
            <person name="Walukiewicz H.E."/>
            <person name="Pangilinan J."/>
            <person name="Lipzen A."/>
            <person name="Ahrendt S."/>
            <person name="Koriabine M."/>
            <person name="Cobaugh K."/>
            <person name="Salamov A."/>
            <person name="Yoshinaga Y."/>
            <person name="Ng V."/>
            <person name="Daum C."/>
            <person name="Grigoriev I.V."/>
            <person name="Slininger P.J."/>
            <person name="Dien B.S."/>
            <person name="Jin Y.-S."/>
            <person name="Rao C.V."/>
        </authorList>
    </citation>
    <scope>NUCLEOTIDE SEQUENCE</scope>
    <source>
        <strain evidence="3">NRRL Y-64009</strain>
    </source>
</reference>
<dbReference type="InterPro" id="IPR008704">
    <property type="entry name" value="Endonuclease_Zinc-binding_loop"/>
</dbReference>
<comment type="caution">
    <text evidence="3">The sequence shown here is derived from an EMBL/GenBank/DDBJ whole genome shotgun (WGS) entry which is preliminary data.</text>
</comment>
<dbReference type="EMBL" id="JARPMG010000005">
    <property type="protein sequence ID" value="KAJ8100660.1"/>
    <property type="molecule type" value="Genomic_DNA"/>
</dbReference>
<dbReference type="Pfam" id="PF05551">
    <property type="entry name" value="zf-His_Me_endon"/>
    <property type="match status" value="1"/>
</dbReference>
<dbReference type="RefSeq" id="XP_056044110.1">
    <property type="nucleotide sequence ID" value="XM_056187628.1"/>
</dbReference>